<evidence type="ECO:0000256" key="3">
    <source>
        <dbReference type="ARBA" id="ARBA00022782"/>
    </source>
</evidence>
<dbReference type="PANTHER" id="PTHR46799:SF1">
    <property type="entry name" value="HOMEOBOX PROTEIN UNC-4 HOMOLOG"/>
    <property type="match status" value="1"/>
</dbReference>
<sequence>MFTNLTVQDVWNEYWQKQLNAASPAFNTLIVRSEAKEGVSGSPRSSPSTSEAPTVAAQDHSPCESAITKRRRTRTNFSGWQLEELESAFEVKGLEFVRFRVVDFRRGLSIDVREERAIQEILPND</sequence>
<dbReference type="GO" id="GO:0030154">
    <property type="term" value="P:cell differentiation"/>
    <property type="evidence" value="ECO:0007669"/>
    <property type="project" value="UniProtKB-KW"/>
</dbReference>
<dbReference type="Gene3D" id="1.10.10.60">
    <property type="entry name" value="Homeodomain-like"/>
    <property type="match status" value="1"/>
</dbReference>
<evidence type="ECO:0000256" key="5">
    <source>
        <dbReference type="ARBA" id="ARBA00023015"/>
    </source>
</evidence>
<dbReference type="GO" id="GO:1990837">
    <property type="term" value="F:sequence-specific double-stranded DNA binding"/>
    <property type="evidence" value="ECO:0007669"/>
    <property type="project" value="TreeGrafter"/>
</dbReference>
<keyword evidence="9" id="KW-1185">Reference proteome</keyword>
<dbReference type="InterPro" id="IPR009057">
    <property type="entry name" value="Homeodomain-like_sf"/>
</dbReference>
<dbReference type="GO" id="GO:0007399">
    <property type="term" value="P:nervous system development"/>
    <property type="evidence" value="ECO:0007669"/>
    <property type="project" value="UniProtKB-KW"/>
</dbReference>
<evidence type="ECO:0000256" key="7">
    <source>
        <dbReference type="SAM" id="MobiDB-lite"/>
    </source>
</evidence>
<evidence type="ECO:0000256" key="1">
    <source>
        <dbReference type="ARBA" id="ARBA00004123"/>
    </source>
</evidence>
<accession>A0A0B1T802</accession>
<keyword evidence="2" id="KW-0217">Developmental protein</keyword>
<gene>
    <name evidence="8" type="ORF">OESDEN_08182</name>
</gene>
<dbReference type="Proteomes" id="UP000053660">
    <property type="component" value="Unassembled WGS sequence"/>
</dbReference>
<feature type="region of interest" description="Disordered" evidence="7">
    <location>
        <begin position="37"/>
        <end position="72"/>
    </location>
</feature>
<name>A0A0B1T802_OESDE</name>
<dbReference type="EMBL" id="KN551695">
    <property type="protein sequence ID" value="KHJ91937.1"/>
    <property type="molecule type" value="Genomic_DNA"/>
</dbReference>
<dbReference type="OrthoDB" id="6159439at2759"/>
<feature type="compositionally biased region" description="Low complexity" evidence="7">
    <location>
        <begin position="40"/>
        <end position="53"/>
    </location>
</feature>
<evidence type="ECO:0000313" key="9">
    <source>
        <dbReference type="Proteomes" id="UP000053660"/>
    </source>
</evidence>
<reference evidence="8 9" key="1">
    <citation type="submission" date="2014-03" db="EMBL/GenBank/DDBJ databases">
        <title>Draft genome of the hookworm Oesophagostomum dentatum.</title>
        <authorList>
            <person name="Mitreva M."/>
        </authorList>
    </citation>
    <scope>NUCLEOTIDE SEQUENCE [LARGE SCALE GENOMIC DNA]</scope>
    <source>
        <strain evidence="8 9">OD-Hann</strain>
    </source>
</reference>
<organism evidence="8 9">
    <name type="scientific">Oesophagostomum dentatum</name>
    <name type="common">Nodular worm</name>
    <dbReference type="NCBI Taxonomy" id="61180"/>
    <lineage>
        <taxon>Eukaryota</taxon>
        <taxon>Metazoa</taxon>
        <taxon>Ecdysozoa</taxon>
        <taxon>Nematoda</taxon>
        <taxon>Chromadorea</taxon>
        <taxon>Rhabditida</taxon>
        <taxon>Rhabditina</taxon>
        <taxon>Rhabditomorpha</taxon>
        <taxon>Strongyloidea</taxon>
        <taxon>Strongylidae</taxon>
        <taxon>Oesophagostomum</taxon>
    </lineage>
</organism>
<keyword evidence="3" id="KW-0221">Differentiation</keyword>
<evidence type="ECO:0000313" key="8">
    <source>
        <dbReference type="EMBL" id="KHJ91937.1"/>
    </source>
</evidence>
<evidence type="ECO:0000256" key="4">
    <source>
        <dbReference type="ARBA" id="ARBA00022902"/>
    </source>
</evidence>
<evidence type="ECO:0000256" key="2">
    <source>
        <dbReference type="ARBA" id="ARBA00022473"/>
    </source>
</evidence>
<dbReference type="GO" id="GO:0010468">
    <property type="term" value="P:regulation of gene expression"/>
    <property type="evidence" value="ECO:0007669"/>
    <property type="project" value="TreeGrafter"/>
</dbReference>
<dbReference type="GO" id="GO:0005634">
    <property type="term" value="C:nucleus"/>
    <property type="evidence" value="ECO:0007669"/>
    <property type="project" value="UniProtKB-SubCell"/>
</dbReference>
<keyword evidence="6" id="KW-0804">Transcription</keyword>
<dbReference type="SUPFAM" id="SSF46689">
    <property type="entry name" value="Homeodomain-like"/>
    <property type="match status" value="1"/>
</dbReference>
<comment type="subcellular location">
    <subcellularLocation>
        <location evidence="1">Nucleus</location>
    </subcellularLocation>
</comment>
<evidence type="ECO:0000256" key="6">
    <source>
        <dbReference type="ARBA" id="ARBA00023163"/>
    </source>
</evidence>
<dbReference type="PANTHER" id="PTHR46799">
    <property type="entry name" value="HOMEOBOX PROTEIN UNC-4 HOMOLOG"/>
    <property type="match status" value="1"/>
</dbReference>
<protein>
    <submittedName>
        <fullName evidence="8">Uncharacterized protein</fullName>
    </submittedName>
</protein>
<keyword evidence="4" id="KW-0524">Neurogenesis</keyword>
<dbReference type="AlphaFoldDB" id="A0A0B1T802"/>
<keyword evidence="5" id="KW-0805">Transcription regulation</keyword>
<proteinExistence type="predicted"/>